<dbReference type="Proteomes" id="UP001501588">
    <property type="component" value="Unassembled WGS sequence"/>
</dbReference>
<evidence type="ECO:0000313" key="3">
    <source>
        <dbReference type="EMBL" id="GAA0598105.1"/>
    </source>
</evidence>
<evidence type="ECO:0000313" key="4">
    <source>
        <dbReference type="Proteomes" id="UP001501588"/>
    </source>
</evidence>
<name>A0ABN1FUJ4_9PROT</name>
<feature type="chain" id="PRO_5046569982" evidence="2">
    <location>
        <begin position="38"/>
        <end position="182"/>
    </location>
</feature>
<keyword evidence="2" id="KW-0732">Signal</keyword>
<keyword evidence="4" id="KW-1185">Reference proteome</keyword>
<organism evidence="3 4">
    <name type="scientific">Craurococcus roseus</name>
    <dbReference type="NCBI Taxonomy" id="77585"/>
    <lineage>
        <taxon>Bacteria</taxon>
        <taxon>Pseudomonadati</taxon>
        <taxon>Pseudomonadota</taxon>
        <taxon>Alphaproteobacteria</taxon>
        <taxon>Acetobacterales</taxon>
        <taxon>Acetobacteraceae</taxon>
        <taxon>Craurococcus</taxon>
    </lineage>
</organism>
<proteinExistence type="predicted"/>
<evidence type="ECO:0000256" key="2">
    <source>
        <dbReference type="SAM" id="SignalP"/>
    </source>
</evidence>
<dbReference type="RefSeq" id="WP_343897209.1">
    <property type="nucleotide sequence ID" value="NZ_BAAAFZ010000065.1"/>
</dbReference>
<comment type="caution">
    <text evidence="3">The sequence shown here is derived from an EMBL/GenBank/DDBJ whole genome shotgun (WGS) entry which is preliminary data.</text>
</comment>
<gene>
    <name evidence="3" type="ORF">GCM10009416_40420</name>
</gene>
<dbReference type="EMBL" id="BAAAFZ010000065">
    <property type="protein sequence ID" value="GAA0598105.1"/>
    <property type="molecule type" value="Genomic_DNA"/>
</dbReference>
<feature type="region of interest" description="Disordered" evidence="1">
    <location>
        <begin position="163"/>
        <end position="182"/>
    </location>
</feature>
<feature type="signal peptide" evidence="2">
    <location>
        <begin position="1"/>
        <end position="37"/>
    </location>
</feature>
<accession>A0ABN1FUJ4</accession>
<evidence type="ECO:0000256" key="1">
    <source>
        <dbReference type="SAM" id="MobiDB-lite"/>
    </source>
</evidence>
<feature type="compositionally biased region" description="Low complexity" evidence="1">
    <location>
        <begin position="167"/>
        <end position="176"/>
    </location>
</feature>
<protein>
    <submittedName>
        <fullName evidence="3">Uncharacterized protein</fullName>
    </submittedName>
</protein>
<sequence length="182" mass="19542">MGVFAFQLPRGRPSRRAGRGACLLAALGMLAAPASEAAARCASEGEQSVFEVEALKSELMVVGITCKQEDRYNAFIQRYQPKLAENYRSFEQHFARARGGARARDAYVTNLAQVRGFEAQKLGSDFCLRNPGLFDEVMALPGAEVLPAYAAGKDLIPESLGSCATQAAAPARSAAASRRRGR</sequence>
<reference evidence="3 4" key="1">
    <citation type="journal article" date="2019" name="Int. J. Syst. Evol. Microbiol.">
        <title>The Global Catalogue of Microorganisms (GCM) 10K type strain sequencing project: providing services to taxonomists for standard genome sequencing and annotation.</title>
        <authorList>
            <consortium name="The Broad Institute Genomics Platform"/>
            <consortium name="The Broad Institute Genome Sequencing Center for Infectious Disease"/>
            <person name="Wu L."/>
            <person name="Ma J."/>
        </authorList>
    </citation>
    <scope>NUCLEOTIDE SEQUENCE [LARGE SCALE GENOMIC DNA]</scope>
    <source>
        <strain evidence="3 4">JCM 9933</strain>
    </source>
</reference>